<name>A0A538SXF6_UNCEI</name>
<feature type="signal peptide" evidence="1">
    <location>
        <begin position="1"/>
        <end position="24"/>
    </location>
</feature>
<accession>A0A538SXF6</accession>
<sequence length="125" mass="12843">MKRIFGACLVLAVALLLFGVLAYAAEKPAAASKTMTGEVVDLGCYLGSGMKGAGHKECASTCITKGGPMGLLTAKGVLYVLTMNHDNADAFNQAKQYAGGQVKITGPVTMRSGTRSLQVDAVAAM</sequence>
<reference evidence="2 3" key="1">
    <citation type="journal article" date="2019" name="Nat. Microbiol.">
        <title>Mediterranean grassland soil C-N compound turnover is dependent on rainfall and depth, and is mediated by genomically divergent microorganisms.</title>
        <authorList>
            <person name="Diamond S."/>
            <person name="Andeer P.F."/>
            <person name="Li Z."/>
            <person name="Crits-Christoph A."/>
            <person name="Burstein D."/>
            <person name="Anantharaman K."/>
            <person name="Lane K.R."/>
            <person name="Thomas B.C."/>
            <person name="Pan C."/>
            <person name="Northen T.R."/>
            <person name="Banfield J.F."/>
        </authorList>
    </citation>
    <scope>NUCLEOTIDE SEQUENCE [LARGE SCALE GENOMIC DNA]</scope>
    <source>
        <strain evidence="2">WS_4</strain>
    </source>
</reference>
<keyword evidence="1" id="KW-0732">Signal</keyword>
<gene>
    <name evidence="2" type="ORF">E6K74_01225</name>
</gene>
<comment type="caution">
    <text evidence="2">The sequence shown here is derived from an EMBL/GenBank/DDBJ whole genome shotgun (WGS) entry which is preliminary data.</text>
</comment>
<organism evidence="2 3">
    <name type="scientific">Eiseniibacteriota bacterium</name>
    <dbReference type="NCBI Taxonomy" id="2212470"/>
    <lineage>
        <taxon>Bacteria</taxon>
        <taxon>Candidatus Eiseniibacteriota</taxon>
    </lineage>
</organism>
<dbReference type="Proteomes" id="UP000319829">
    <property type="component" value="Unassembled WGS sequence"/>
</dbReference>
<dbReference type="AlphaFoldDB" id="A0A538SXF6"/>
<feature type="chain" id="PRO_5021852975" evidence="1">
    <location>
        <begin position="25"/>
        <end position="125"/>
    </location>
</feature>
<evidence type="ECO:0000313" key="2">
    <source>
        <dbReference type="EMBL" id="TMQ56069.1"/>
    </source>
</evidence>
<evidence type="ECO:0000256" key="1">
    <source>
        <dbReference type="SAM" id="SignalP"/>
    </source>
</evidence>
<protein>
    <submittedName>
        <fullName evidence="2">Uncharacterized protein</fullName>
    </submittedName>
</protein>
<proteinExistence type="predicted"/>
<dbReference type="EMBL" id="VBOU01000007">
    <property type="protein sequence ID" value="TMQ56069.1"/>
    <property type="molecule type" value="Genomic_DNA"/>
</dbReference>
<evidence type="ECO:0000313" key="3">
    <source>
        <dbReference type="Proteomes" id="UP000319829"/>
    </source>
</evidence>